<accession>A0A6C2YQX2</accession>
<name>A0A6C2YQX2_9BACT</name>
<dbReference type="InParanoid" id="A0A6C2YQX2"/>
<organism evidence="1">
    <name type="scientific">Tuwongella immobilis</name>
    <dbReference type="NCBI Taxonomy" id="692036"/>
    <lineage>
        <taxon>Bacteria</taxon>
        <taxon>Pseudomonadati</taxon>
        <taxon>Planctomycetota</taxon>
        <taxon>Planctomycetia</taxon>
        <taxon>Gemmatales</taxon>
        <taxon>Gemmataceae</taxon>
        <taxon>Tuwongella</taxon>
    </lineage>
</organism>
<dbReference type="RefSeq" id="WP_162658912.1">
    <property type="nucleotide sequence ID" value="NZ_LR593887.1"/>
</dbReference>
<keyword evidence="2" id="KW-1185">Reference proteome</keyword>
<proteinExistence type="predicted"/>
<evidence type="ECO:0000313" key="1">
    <source>
        <dbReference type="EMBL" id="VIP03757.1"/>
    </source>
</evidence>
<dbReference type="KEGG" id="tim:GMBLW1_02030"/>
<dbReference type="EMBL" id="LR593887">
    <property type="protein sequence ID" value="VTS04882.1"/>
    <property type="molecule type" value="Genomic_DNA"/>
</dbReference>
<dbReference type="EMBL" id="LR586016">
    <property type="protein sequence ID" value="VIP03757.1"/>
    <property type="molecule type" value="Genomic_DNA"/>
</dbReference>
<reference evidence="1" key="1">
    <citation type="submission" date="2019-04" db="EMBL/GenBank/DDBJ databases">
        <authorList>
            <consortium name="Science for Life Laboratories"/>
        </authorList>
    </citation>
    <scope>NUCLEOTIDE SEQUENCE</scope>
    <source>
        <strain evidence="1">MBLW1</strain>
    </source>
</reference>
<dbReference type="Proteomes" id="UP000464378">
    <property type="component" value="Chromosome"/>
</dbReference>
<gene>
    <name evidence="1" type="ORF">GMBLW1_02030</name>
</gene>
<evidence type="ECO:0000313" key="2">
    <source>
        <dbReference type="Proteomes" id="UP000464378"/>
    </source>
</evidence>
<protein>
    <submittedName>
        <fullName evidence="1">Uncharacterized protein</fullName>
    </submittedName>
</protein>
<sequence length="207" mass="23621">MSQPRPNDEFQFADDDAGMVEAELDESMRSRLMRTSVFTFWQMPEEEVALLDFLDSTGAVVAYPAHWVKTLEEASPCPVRSYLAEHNPDQVDLGLGTHDADVTIESQEKGREQFFYVTSMQSCLIGYSRPRFRSCNQLGQSNLAAYLDVCKESVLHAKPDWFQSWVKQVFSWAKKRAKKKHVLRGFGYPATPLVLKAIEEKHIEAVL</sequence>
<dbReference type="AlphaFoldDB" id="A0A6C2YQX2"/>